<dbReference type="Pfam" id="PF24464">
    <property type="entry name" value="Ig_F54D1_6_2"/>
    <property type="match status" value="1"/>
</dbReference>
<dbReference type="InterPro" id="IPR003886">
    <property type="entry name" value="NIDO_dom"/>
</dbReference>
<dbReference type="Proteomes" id="UP000095287">
    <property type="component" value="Unplaced"/>
</dbReference>
<feature type="transmembrane region" description="Helical" evidence="6">
    <location>
        <begin position="185"/>
        <end position="213"/>
    </location>
</feature>
<keyword evidence="10" id="KW-1185">Reference proteome</keyword>
<dbReference type="Pfam" id="PF24678">
    <property type="entry name" value="DUF7658"/>
    <property type="match status" value="1"/>
</dbReference>
<dbReference type="PANTHER" id="PTHR13802">
    <property type="entry name" value="MUCIN 4-RELATED"/>
    <property type="match status" value="1"/>
</dbReference>
<feature type="transmembrane region" description="Helical" evidence="6">
    <location>
        <begin position="248"/>
        <end position="273"/>
    </location>
</feature>
<evidence type="ECO:0000256" key="5">
    <source>
        <dbReference type="SAM" id="MobiDB-lite"/>
    </source>
</evidence>
<feature type="transmembrane region" description="Helical" evidence="6">
    <location>
        <begin position="100"/>
        <end position="120"/>
    </location>
</feature>
<dbReference type="GO" id="GO:0007160">
    <property type="term" value="P:cell-matrix adhesion"/>
    <property type="evidence" value="ECO:0007669"/>
    <property type="project" value="InterPro"/>
</dbReference>
<sequence>MAACNNGNLNGDLLPARFVLVGVIGSSIALFGLMANAALATLFVSRATFRHSPFFFLGFVAVFDTLLDLVYLMLLSSPIVAEYYQNEALYTFWVSYVRPAYLLGQVFKITSVLCLIVASFERYFMTRHWTFTGFSIRTRWAILFCVVVVAISVKLVTSNDIVLIIRPQCRLFRRYTVGNLSERAWLSGLVNTVSIFVPFFTLIFLNGGIVFMLRKQNIQQLRSLITELTMGHDVMKIRRKNLRSATNTLIIIITAYLISNLLNLSLTLIEFFIPELLQQKHRNAYRLAADCASVLTVFGNAIRFPAHFLSNSEIRIQFWVMIFGEDDKNEKIPVVVRRRSERIDNPWFSLLLTVHNEDENQGESDRLTNGKRSTVDRNYLLCSWRDTLTSTVFDPSETVLYLPSTSPICSSGPCLTSIAQSKTFAAAASLSLVPVCVKSTKARITRHPNMPLVSSACSPGLWGAIVISCWLTVVIAQVQVNPNPINQNVGAQQPGPNLFTGTSGSAYYGVNLVEFGPEAGDHKVHPGFLTSGQTIDLYMFFPFYGGWYNYTTISVNGYISFATVLDQGPTINIGPDNTNWPRNQDPAMIAPYLCKQQITQNPRPGMKAGVFYRLMMRQSLFGRGSNSNINPEMQGSSFFGQRAAKACQNTPDNYVRCDESADAFLDRMMRLLQEGVAGANAFRADAALVVTWYNTGSAVSGRSDLDSGQLATYQAIWLTDQPGRLSYVIFNYDKLGFDAADVRMNSRMGRCRAVFNGGNHTGFVDVDPTQLYKNSPKILAQRSGVPHIVRGRYMFRVDDVVRPAGCSNKTGGTFPMLIYPNIINMLGEMTIDINAMCLDKSQTYILMIEQRQSASCIVLNPSIARCTLPKIYDWGTKTLYFQPQSGKANDDKAYVGYVYFVPPTLDPMRLDVGNIYDWFKNPIPSDQPMKITWFPRNFTNPEINFLDPSVRLSDDMMYQATLGLYVIGYKEAKDDKLKKFRPTYRTLARVTTYQNKNTPDYRWRPQEERINIYQIEQWYLNDWERMNELYTYRFGFFKLAPVRTNDQTGANVGPGIVSAPVSLHWLWTSNNPRLSTTSFTQQNEKERIEFVEEKARQMCHDWYDEDGAQWNFIRDTESNASCPCIERQAKMDIGRFMPHPRCSREFRDITCTEVIGAHNCYMSAQSVYSSYMGKGGSFESYNTNRFPTHYGQVCCYDGQGFLMQSSYQPTIKIIEDMFYNPGFPLRAYEFGATPYLGQFEVPGLSAFHNDYMPYHLCCKFAKFRCQLFYWRRPSSGCQTYQPAAIGYSLGAGTYNTIDNEKFIFNDPGVYTLLYIPKTAMNPEVRIQIRTERYPDRRVDFSLLGRQIGQEDLVQPSNITVITGIAIEATGTDRVHVTARGDTRRFRYRTNIIVGNLLRYFDTMKLQRFKGVLIYVNNIERGQPDIYVVLEEAEIGIRIRESYSLDIDRLSNYQESMGLLDIALSVPPRYGVRPDGDKTREMDIRQRYELPRVEGLMRPFPDDGSGSFMQPLTLTDINPERIRQQVISSYRISGTGEPGTQQNVQGLYNRNRQNDNMFTTSRDDDKQFEVFPEVHMKQTEIYKVAEKYTVGPYRFEPKTGMMVQQLLQQCRDLETNAQLDIQPMQSQLQFQFGRTNCPDNPTQIIQECGDSVSCLFDYTLFNSEILATQQKDAWENFVRERDVAIKQYNSCGPINIEYPEYLRKISPFASAYLQGDVATFDCFQTHWIKGDHEYKCGIVVDYNNPNSYRFEWNKGWQPWCRSRELDNFFKWITAIFGTLAFILAILVVFLFCWCSKQSRRKQAQESGVVRRPRSRSPPFADPLPEKDVTFGPYSEAVNTVFQPSRASSPSDLRSRPSAMSPTGDLRNRNASH</sequence>
<reference evidence="11" key="1">
    <citation type="submission" date="2016-11" db="UniProtKB">
        <authorList>
            <consortium name="WormBaseParasite"/>
        </authorList>
    </citation>
    <scope>IDENTIFICATION</scope>
</reference>
<dbReference type="PROSITE" id="PS50262">
    <property type="entry name" value="G_PROTEIN_RECEP_F1_2"/>
    <property type="match status" value="1"/>
</dbReference>
<proteinExistence type="predicted"/>
<evidence type="ECO:0000313" key="11">
    <source>
        <dbReference type="WBParaSite" id="L893_g17179.t1"/>
    </source>
</evidence>
<dbReference type="PROSITE" id="PS50856">
    <property type="entry name" value="AMOP"/>
    <property type="match status" value="1"/>
</dbReference>
<evidence type="ECO:0000259" key="7">
    <source>
        <dbReference type="PROSITE" id="PS50262"/>
    </source>
</evidence>
<dbReference type="Pfam" id="PF24462">
    <property type="entry name" value="Ig_F54D1_6"/>
    <property type="match status" value="1"/>
</dbReference>
<dbReference type="InterPro" id="IPR005533">
    <property type="entry name" value="AMOP_dom"/>
</dbReference>
<name>A0A1I7YK47_9BILA</name>
<feature type="region of interest" description="Disordered" evidence="5">
    <location>
        <begin position="1803"/>
        <end position="1871"/>
    </location>
</feature>
<dbReference type="Pfam" id="PF24469">
    <property type="entry name" value="F54D1_6_C"/>
    <property type="match status" value="1"/>
</dbReference>
<keyword evidence="2 6" id="KW-0812">Transmembrane</keyword>
<feature type="domain" description="G-protein coupled receptors family 1 profile" evidence="7">
    <location>
        <begin position="35"/>
        <end position="307"/>
    </location>
</feature>
<evidence type="ECO:0000259" key="8">
    <source>
        <dbReference type="PROSITE" id="PS50856"/>
    </source>
</evidence>
<dbReference type="PROSITE" id="PS51220">
    <property type="entry name" value="NIDO"/>
    <property type="match status" value="1"/>
</dbReference>
<dbReference type="InterPro" id="IPR057018">
    <property type="entry name" value="F54D1_6-like_Ig-like"/>
</dbReference>
<feature type="domain" description="AMOP" evidence="8">
    <location>
        <begin position="1091"/>
        <end position="1272"/>
    </location>
</feature>
<dbReference type="SMART" id="SM00723">
    <property type="entry name" value="AMOP"/>
    <property type="match status" value="1"/>
</dbReference>
<feature type="compositionally biased region" description="Polar residues" evidence="5">
    <location>
        <begin position="1835"/>
        <end position="1850"/>
    </location>
</feature>
<keyword evidence="4 6" id="KW-0472">Membrane</keyword>
<dbReference type="InterPro" id="IPR017452">
    <property type="entry name" value="GPCR_Rhodpsn_7TM"/>
</dbReference>
<organism evidence="10 11">
    <name type="scientific">Steinernema glaseri</name>
    <dbReference type="NCBI Taxonomy" id="37863"/>
    <lineage>
        <taxon>Eukaryota</taxon>
        <taxon>Metazoa</taxon>
        <taxon>Ecdysozoa</taxon>
        <taxon>Nematoda</taxon>
        <taxon>Chromadorea</taxon>
        <taxon>Rhabditida</taxon>
        <taxon>Tylenchina</taxon>
        <taxon>Panagrolaimomorpha</taxon>
        <taxon>Strongyloidoidea</taxon>
        <taxon>Steinernematidae</taxon>
        <taxon>Steinernema</taxon>
    </lineage>
</organism>
<dbReference type="GO" id="GO:0016020">
    <property type="term" value="C:membrane"/>
    <property type="evidence" value="ECO:0007669"/>
    <property type="project" value="UniProtKB-SubCell"/>
</dbReference>
<keyword evidence="3 6" id="KW-1133">Transmembrane helix</keyword>
<feature type="transmembrane region" description="Helical" evidence="6">
    <location>
        <begin position="140"/>
        <end position="165"/>
    </location>
</feature>
<evidence type="ECO:0000256" key="4">
    <source>
        <dbReference type="ARBA" id="ARBA00023136"/>
    </source>
</evidence>
<evidence type="ECO:0000256" key="2">
    <source>
        <dbReference type="ARBA" id="ARBA00022692"/>
    </source>
</evidence>
<evidence type="ECO:0000256" key="6">
    <source>
        <dbReference type="SAM" id="Phobius"/>
    </source>
</evidence>
<comment type="subcellular location">
    <subcellularLocation>
        <location evidence="1">Membrane</location>
    </subcellularLocation>
</comment>
<dbReference type="InterPro" id="IPR057017">
    <property type="entry name" value="F54D1_6-like_C"/>
</dbReference>
<dbReference type="Pfam" id="PF06119">
    <property type="entry name" value="NIDO"/>
    <property type="match status" value="1"/>
</dbReference>
<dbReference type="Gene3D" id="1.20.1070.10">
    <property type="entry name" value="Rhodopsin 7-helix transmembrane proteins"/>
    <property type="match status" value="1"/>
</dbReference>
<evidence type="ECO:0000256" key="3">
    <source>
        <dbReference type="ARBA" id="ARBA00022989"/>
    </source>
</evidence>
<dbReference type="WBParaSite" id="L893_g17179.t1">
    <property type="protein sequence ID" value="L893_g17179.t1"/>
    <property type="gene ID" value="L893_g17179"/>
</dbReference>
<protein>
    <submittedName>
        <fullName evidence="11">G_PROTEIN_RECEP_F1_2 domain-containing protein</fullName>
    </submittedName>
</protein>
<accession>A0A1I7YK47</accession>
<dbReference type="InterPro" id="IPR051495">
    <property type="entry name" value="Epithelial_Barrier/Signaling"/>
</dbReference>
<feature type="transmembrane region" description="Helical" evidence="6">
    <location>
        <begin position="18"/>
        <end position="42"/>
    </location>
</feature>
<dbReference type="InterPro" id="IPR057019">
    <property type="entry name" value="F54D1_6-like_Ig-like_2"/>
</dbReference>
<evidence type="ECO:0000256" key="1">
    <source>
        <dbReference type="ARBA" id="ARBA00004370"/>
    </source>
</evidence>
<dbReference type="SUPFAM" id="SSF81321">
    <property type="entry name" value="Family A G protein-coupled receptor-like"/>
    <property type="match status" value="1"/>
</dbReference>
<dbReference type="Pfam" id="PF03782">
    <property type="entry name" value="AMOP"/>
    <property type="match status" value="1"/>
</dbReference>
<evidence type="ECO:0000259" key="9">
    <source>
        <dbReference type="PROSITE" id="PS51220"/>
    </source>
</evidence>
<feature type="transmembrane region" description="Helical" evidence="6">
    <location>
        <begin position="1767"/>
        <end position="1792"/>
    </location>
</feature>
<feature type="transmembrane region" description="Helical" evidence="6">
    <location>
        <begin position="54"/>
        <end position="80"/>
    </location>
</feature>
<dbReference type="InterPro" id="IPR056075">
    <property type="entry name" value="DUF7658"/>
</dbReference>
<evidence type="ECO:0000313" key="10">
    <source>
        <dbReference type="Proteomes" id="UP000095287"/>
    </source>
</evidence>
<dbReference type="SMART" id="SM00539">
    <property type="entry name" value="NIDO"/>
    <property type="match status" value="1"/>
</dbReference>
<feature type="domain" description="NIDO" evidence="9">
    <location>
        <begin position="637"/>
        <end position="800"/>
    </location>
</feature>
<dbReference type="PANTHER" id="PTHR13802:SF60">
    <property type="entry name" value="PROTEIN CBG06057"/>
    <property type="match status" value="1"/>
</dbReference>